<gene>
    <name evidence="2" type="ORF">OEA41_000126</name>
</gene>
<sequence length="161" mass="18184">MGRNSRGDSSTSVVPEGSEKPMFSFDNREQYFPLFCLAEAPDEVDAPDFRESDEKIRLKTLRLPLADALEFFISIETLTMTPSEVLQFDYPDADPPIVKLIPPGILFLLEPFTNPRNQEYRIATLAEARIKKREGLVTAVAAGWMDDPGRRVQGISHLRLD</sequence>
<evidence type="ECO:0000313" key="3">
    <source>
        <dbReference type="Proteomes" id="UP001276659"/>
    </source>
</evidence>
<dbReference type="Proteomes" id="UP001276659">
    <property type="component" value="Unassembled WGS sequence"/>
</dbReference>
<dbReference type="AlphaFoldDB" id="A0AAD9ZFN6"/>
<feature type="region of interest" description="Disordered" evidence="1">
    <location>
        <begin position="1"/>
        <end position="22"/>
    </location>
</feature>
<evidence type="ECO:0000256" key="1">
    <source>
        <dbReference type="SAM" id="MobiDB-lite"/>
    </source>
</evidence>
<dbReference type="EMBL" id="JASNWA010000003">
    <property type="protein sequence ID" value="KAK3177994.1"/>
    <property type="molecule type" value="Genomic_DNA"/>
</dbReference>
<reference evidence="2" key="1">
    <citation type="submission" date="2022-11" db="EMBL/GenBank/DDBJ databases">
        <title>Chromosomal genome sequence assembly and mating type (MAT) locus characterization of the leprose asexual lichenized fungus Lepraria neglecta (Nyl.) Erichsen.</title>
        <authorList>
            <person name="Allen J.L."/>
            <person name="Pfeffer B."/>
        </authorList>
    </citation>
    <scope>NUCLEOTIDE SEQUENCE</scope>
    <source>
        <strain evidence="2">Allen 5258</strain>
    </source>
</reference>
<keyword evidence="3" id="KW-1185">Reference proteome</keyword>
<organism evidence="2 3">
    <name type="scientific">Lepraria neglecta</name>
    <dbReference type="NCBI Taxonomy" id="209136"/>
    <lineage>
        <taxon>Eukaryota</taxon>
        <taxon>Fungi</taxon>
        <taxon>Dikarya</taxon>
        <taxon>Ascomycota</taxon>
        <taxon>Pezizomycotina</taxon>
        <taxon>Lecanoromycetes</taxon>
        <taxon>OSLEUM clade</taxon>
        <taxon>Lecanoromycetidae</taxon>
        <taxon>Lecanorales</taxon>
        <taxon>Lecanorineae</taxon>
        <taxon>Stereocaulaceae</taxon>
        <taxon>Lepraria</taxon>
    </lineage>
</organism>
<evidence type="ECO:0000313" key="2">
    <source>
        <dbReference type="EMBL" id="KAK3177994.1"/>
    </source>
</evidence>
<name>A0AAD9ZFN6_9LECA</name>
<comment type="caution">
    <text evidence="2">The sequence shown here is derived from an EMBL/GenBank/DDBJ whole genome shotgun (WGS) entry which is preliminary data.</text>
</comment>
<accession>A0AAD9ZFN6</accession>
<protein>
    <submittedName>
        <fullName evidence="2">Uncharacterized protein</fullName>
    </submittedName>
</protein>
<proteinExistence type="predicted"/>